<feature type="region of interest" description="Disordered" evidence="1">
    <location>
        <begin position="102"/>
        <end position="137"/>
    </location>
</feature>
<reference evidence="3" key="1">
    <citation type="submission" date="2020-01" db="EMBL/GenBank/DDBJ databases">
        <authorList>
            <consortium name="DOE Joint Genome Institute"/>
            <person name="Haridas S."/>
            <person name="Albert R."/>
            <person name="Binder M."/>
            <person name="Bloem J."/>
            <person name="Labutti K."/>
            <person name="Salamov A."/>
            <person name="Andreopoulos B."/>
            <person name="Baker S.E."/>
            <person name="Barry K."/>
            <person name="Bills G."/>
            <person name="Bluhm B.H."/>
            <person name="Cannon C."/>
            <person name="Castanera R."/>
            <person name="Culley D.E."/>
            <person name="Daum C."/>
            <person name="Ezra D."/>
            <person name="Gonzalez J.B."/>
            <person name="Henrissat B."/>
            <person name="Kuo A."/>
            <person name="Liang C."/>
            <person name="Lipzen A."/>
            <person name="Lutzoni F."/>
            <person name="Magnuson J."/>
            <person name="Mondo S."/>
            <person name="Nolan M."/>
            <person name="Ohm R."/>
            <person name="Pangilinan J."/>
            <person name="Park H.-J."/>
            <person name="Ramirez L."/>
            <person name="Alfaro M."/>
            <person name="Sun H."/>
            <person name="Tritt A."/>
            <person name="Yoshinaga Y."/>
            <person name="Zwiers L.-H."/>
            <person name="Turgeon B.G."/>
            <person name="Goodwin S.B."/>
            <person name="Spatafora J.W."/>
            <person name="Crous P.W."/>
            <person name="Grigoriev I.V."/>
        </authorList>
    </citation>
    <scope>NUCLEOTIDE SEQUENCE</scope>
    <source>
        <strain evidence="3">CBS 342.82</strain>
    </source>
</reference>
<sequence length="168" mass="19291">MHDLSCILFHIFHARTAPRLSLELQISPSCGPTAHHTGRPCCAVQRVQQSMSKEITKCLWAHGMAERSHNARTRESRVRWRSRTRREAVQGEKREKTFGHLRVQGRECRPNTSPPPSSSSAHVASHRGDDRDNACCHRRSGESSMMMMHVWHWTRERFLPITCNASIT</sequence>
<evidence type="ECO:0000256" key="1">
    <source>
        <dbReference type="SAM" id="MobiDB-lite"/>
    </source>
</evidence>
<evidence type="ECO:0000313" key="3">
    <source>
        <dbReference type="RefSeq" id="XP_033460714.1"/>
    </source>
</evidence>
<gene>
    <name evidence="3" type="ORF">K489DRAFT_204644</name>
</gene>
<keyword evidence="2" id="KW-1185">Reference proteome</keyword>
<feature type="compositionally biased region" description="Basic and acidic residues" evidence="1">
    <location>
        <begin position="126"/>
        <end position="137"/>
    </location>
</feature>
<organism evidence="3">
    <name type="scientific">Dissoconium aciculare CBS 342.82</name>
    <dbReference type="NCBI Taxonomy" id="1314786"/>
    <lineage>
        <taxon>Eukaryota</taxon>
        <taxon>Fungi</taxon>
        <taxon>Dikarya</taxon>
        <taxon>Ascomycota</taxon>
        <taxon>Pezizomycotina</taxon>
        <taxon>Dothideomycetes</taxon>
        <taxon>Dothideomycetidae</taxon>
        <taxon>Mycosphaerellales</taxon>
        <taxon>Dissoconiaceae</taxon>
        <taxon>Dissoconium</taxon>
    </lineage>
</organism>
<protein>
    <submittedName>
        <fullName evidence="3">Uncharacterized protein</fullName>
    </submittedName>
</protein>
<dbReference type="AlphaFoldDB" id="A0A6J3M718"/>
<accession>A0A6J3M718</accession>
<reference evidence="3" key="2">
    <citation type="submission" date="2020-04" db="EMBL/GenBank/DDBJ databases">
        <authorList>
            <consortium name="NCBI Genome Project"/>
        </authorList>
    </citation>
    <scope>NUCLEOTIDE SEQUENCE</scope>
    <source>
        <strain evidence="3">CBS 342.82</strain>
    </source>
</reference>
<proteinExistence type="predicted"/>
<reference evidence="3" key="3">
    <citation type="submission" date="2025-08" db="UniProtKB">
        <authorList>
            <consortium name="RefSeq"/>
        </authorList>
    </citation>
    <scope>IDENTIFICATION</scope>
    <source>
        <strain evidence="3">CBS 342.82</strain>
    </source>
</reference>
<dbReference type="RefSeq" id="XP_033460714.1">
    <property type="nucleotide sequence ID" value="XM_033599610.1"/>
</dbReference>
<dbReference type="Proteomes" id="UP000504637">
    <property type="component" value="Unplaced"/>
</dbReference>
<evidence type="ECO:0000313" key="2">
    <source>
        <dbReference type="Proteomes" id="UP000504637"/>
    </source>
</evidence>
<dbReference type="GeneID" id="54357409"/>
<name>A0A6J3M718_9PEZI</name>